<dbReference type="RefSeq" id="WP_369059361.1">
    <property type="nucleotide sequence ID" value="NZ_CP158375.1"/>
</dbReference>
<feature type="transmembrane region" description="Helical" evidence="2">
    <location>
        <begin position="319"/>
        <end position="346"/>
    </location>
</feature>
<dbReference type="PROSITE" id="PS00758">
    <property type="entry name" value="ARGE_DAPE_CPG2_1"/>
    <property type="match status" value="1"/>
</dbReference>
<dbReference type="SUPFAM" id="SSF53187">
    <property type="entry name" value="Zn-dependent exopeptidases"/>
    <property type="match status" value="1"/>
</dbReference>
<feature type="transmembrane region" description="Helical" evidence="2">
    <location>
        <begin position="358"/>
        <end position="380"/>
    </location>
</feature>
<dbReference type="InterPro" id="IPR001261">
    <property type="entry name" value="ArgE/DapE_CS"/>
</dbReference>
<feature type="transmembrane region" description="Helical" evidence="2">
    <location>
        <begin position="581"/>
        <end position="601"/>
    </location>
</feature>
<keyword evidence="1" id="KW-0378">Hydrolase</keyword>
<dbReference type="EMBL" id="CP158375">
    <property type="protein sequence ID" value="XDO96519.1"/>
    <property type="molecule type" value="Genomic_DNA"/>
</dbReference>
<evidence type="ECO:0000259" key="3">
    <source>
        <dbReference type="Pfam" id="PF04389"/>
    </source>
</evidence>
<accession>A0AB39KS96</accession>
<feature type="transmembrane region" description="Helical" evidence="2">
    <location>
        <begin position="555"/>
        <end position="574"/>
    </location>
</feature>
<dbReference type="PANTHER" id="PTHR12147">
    <property type="entry name" value="METALLOPEPTIDASE M28 FAMILY MEMBER"/>
    <property type="match status" value="1"/>
</dbReference>
<evidence type="ECO:0000256" key="2">
    <source>
        <dbReference type="SAM" id="Phobius"/>
    </source>
</evidence>
<proteinExistence type="predicted"/>
<feature type="domain" description="Peptidase M28" evidence="3">
    <location>
        <begin position="108"/>
        <end position="296"/>
    </location>
</feature>
<evidence type="ECO:0000256" key="1">
    <source>
        <dbReference type="ARBA" id="ARBA00022801"/>
    </source>
</evidence>
<keyword evidence="2" id="KW-0472">Membrane</keyword>
<dbReference type="InterPro" id="IPR045175">
    <property type="entry name" value="M28_fam"/>
</dbReference>
<dbReference type="AlphaFoldDB" id="A0AB39KS96"/>
<keyword evidence="2" id="KW-0812">Transmembrane</keyword>
<reference evidence="4" key="1">
    <citation type="submission" date="2024-06" db="EMBL/GenBank/DDBJ databases">
        <title>Caulobacter inopinatus, sp. nov.</title>
        <authorList>
            <person name="Donachie S.P."/>
        </authorList>
    </citation>
    <scope>NUCLEOTIDE SEQUENCE</scope>
    <source>
        <strain evidence="4">73W</strain>
    </source>
</reference>
<gene>
    <name evidence="4" type="ORF">ABOZ73_17385</name>
</gene>
<evidence type="ECO:0000313" key="4">
    <source>
        <dbReference type="EMBL" id="XDO96519.1"/>
    </source>
</evidence>
<feature type="transmembrane region" description="Helical" evidence="2">
    <location>
        <begin position="500"/>
        <end position="518"/>
    </location>
</feature>
<sequence length="617" mass="64221">MGRIIAALAAFVGALVIAFLAAQPPKPLGADAPVKSFSAARAMTDVEEIARAPHPTGSLENTRVRGYLAERMTDLGLEVRVQAFAVSKPTREALAKFSKEPVPDQGINLIGLLPGRDRTQPAVLLMAHHDTVWDSPGAADDTAGVAAILETLRALKAEGPLARDVMVLLSDAEEIGLEGAEAFFRDHPMAKHVGVVVNLETRGGGGRASMFETGSGNGAMMDLYAKAVRQPMTNSLSVLIYDLMPNSTDYTNAKKRGVPGFNIAFIGDPQLYHSPLATPANLNKGSLQHMGSQALDLTRALAAAPALPPKGGDKTFSDLFGLFVIAYPPVVGWLVLAVGGGLMLYAGWQVRRAGVLPWASLAGGVVLAVALVANAALLLTVFNQLSFAPGKPNYYDRLAAIPRLEIQAGLVVLAVLLAAAVQPTGRKWLQMCPPLLFAAAGLALGAAPVPLLVMAVVATLLIPAVAALKPGTWGGWFGLATVVFIIGAVMQALYPTGGALYAWPLLLAGVMAAGTTLLGQRWVLGLAVLAVGAALGCAYLLGISHLAFEGVGADMPAAMVLTLLLVALLSWPLIQGVGKPVWVLPTCLLLLIAAGAVAMSVRTDPMAETVPAYSLNR</sequence>
<protein>
    <submittedName>
        <fullName evidence="4">M20/M25/M40 family metallo-hydrolase</fullName>
    </submittedName>
</protein>
<feature type="transmembrane region" description="Helical" evidence="2">
    <location>
        <begin position="400"/>
        <end position="421"/>
    </location>
</feature>
<feature type="transmembrane region" description="Helical" evidence="2">
    <location>
        <begin position="475"/>
        <end position="494"/>
    </location>
</feature>
<dbReference type="PANTHER" id="PTHR12147:SF26">
    <property type="entry name" value="PEPTIDASE M28 DOMAIN-CONTAINING PROTEIN"/>
    <property type="match status" value="1"/>
</dbReference>
<feature type="transmembrane region" description="Helical" evidence="2">
    <location>
        <begin position="523"/>
        <end position="543"/>
    </location>
</feature>
<dbReference type="GO" id="GO:0008235">
    <property type="term" value="F:metalloexopeptidase activity"/>
    <property type="evidence" value="ECO:0007669"/>
    <property type="project" value="InterPro"/>
</dbReference>
<dbReference type="Gene3D" id="3.40.630.10">
    <property type="entry name" value="Zn peptidases"/>
    <property type="match status" value="1"/>
</dbReference>
<dbReference type="GO" id="GO:0006508">
    <property type="term" value="P:proteolysis"/>
    <property type="evidence" value="ECO:0007669"/>
    <property type="project" value="InterPro"/>
</dbReference>
<name>A0AB39KS96_9CAUL</name>
<keyword evidence="2" id="KW-1133">Transmembrane helix</keyword>
<organism evidence="4">
    <name type="scientific">Caulobacter sp. 73W</name>
    <dbReference type="NCBI Taxonomy" id="3161137"/>
    <lineage>
        <taxon>Bacteria</taxon>
        <taxon>Pseudomonadati</taxon>
        <taxon>Pseudomonadota</taxon>
        <taxon>Alphaproteobacteria</taxon>
        <taxon>Caulobacterales</taxon>
        <taxon>Caulobacteraceae</taxon>
        <taxon>Caulobacter</taxon>
    </lineage>
</organism>
<dbReference type="InterPro" id="IPR007484">
    <property type="entry name" value="Peptidase_M28"/>
</dbReference>
<dbReference type="Pfam" id="PF04389">
    <property type="entry name" value="Peptidase_M28"/>
    <property type="match status" value="1"/>
</dbReference>